<accession>A0A151IQY0</accession>
<protein>
    <submittedName>
        <fullName evidence="2">Uncharacterized protein</fullName>
    </submittedName>
</protein>
<reference evidence="2 3" key="1">
    <citation type="submission" date="2015-09" db="EMBL/GenBank/DDBJ databases">
        <title>Trachymyrmex cornetzi WGS genome.</title>
        <authorList>
            <person name="Nygaard S."/>
            <person name="Hu H."/>
            <person name="Boomsma J."/>
            <person name="Zhang G."/>
        </authorList>
    </citation>
    <scope>NUCLEOTIDE SEQUENCE [LARGE SCALE GENOMIC DNA]</scope>
    <source>
        <strain evidence="2">Tcor2-1</strain>
        <tissue evidence="2">Whole body</tissue>
    </source>
</reference>
<dbReference type="AlphaFoldDB" id="A0A151IQY0"/>
<organism evidence="2 3">
    <name type="scientific">Trachymyrmex cornetzi</name>
    <dbReference type="NCBI Taxonomy" id="471704"/>
    <lineage>
        <taxon>Eukaryota</taxon>
        <taxon>Metazoa</taxon>
        <taxon>Ecdysozoa</taxon>
        <taxon>Arthropoda</taxon>
        <taxon>Hexapoda</taxon>
        <taxon>Insecta</taxon>
        <taxon>Pterygota</taxon>
        <taxon>Neoptera</taxon>
        <taxon>Endopterygota</taxon>
        <taxon>Hymenoptera</taxon>
        <taxon>Apocrita</taxon>
        <taxon>Aculeata</taxon>
        <taxon>Formicoidea</taxon>
        <taxon>Formicidae</taxon>
        <taxon>Myrmicinae</taxon>
        <taxon>Trachymyrmex</taxon>
    </lineage>
</organism>
<evidence type="ECO:0000313" key="3">
    <source>
        <dbReference type="Proteomes" id="UP000078492"/>
    </source>
</evidence>
<dbReference type="Proteomes" id="UP000078492">
    <property type="component" value="Unassembled WGS sequence"/>
</dbReference>
<evidence type="ECO:0000256" key="1">
    <source>
        <dbReference type="SAM" id="Coils"/>
    </source>
</evidence>
<feature type="coiled-coil region" evidence="1">
    <location>
        <begin position="68"/>
        <end position="95"/>
    </location>
</feature>
<keyword evidence="3" id="KW-1185">Reference proteome</keyword>
<proteinExistence type="predicted"/>
<name>A0A151IQY0_9HYME</name>
<sequence length="152" mass="18000">MNRFSIVEFEDGLQLVPTKWLKGSSECFWPKHGNIKRLHKNISECEDPDDVNWDIAKVVRIFGTAKFQKELLRKLNRIDAKLDRINDKLHSIEEKLDGGINHKNTEYFDIAEIALFPLKTKEDLEKLERDLQNADVFKNMVRYSRYCITRFI</sequence>
<gene>
    <name evidence="2" type="ORF">ALC57_18816</name>
</gene>
<keyword evidence="1" id="KW-0175">Coiled coil</keyword>
<evidence type="ECO:0000313" key="2">
    <source>
        <dbReference type="EMBL" id="KYN09078.1"/>
    </source>
</evidence>
<dbReference type="EMBL" id="KQ981152">
    <property type="protein sequence ID" value="KYN09078.1"/>
    <property type="molecule type" value="Genomic_DNA"/>
</dbReference>